<organism evidence="1">
    <name type="scientific">Candidatus Tisiphia endosymbiont of Sergentomyia squamirostris</name>
    <dbReference type="NCBI Taxonomy" id="3113639"/>
    <lineage>
        <taxon>Bacteria</taxon>
        <taxon>Pseudomonadati</taxon>
        <taxon>Pseudomonadota</taxon>
        <taxon>Alphaproteobacteria</taxon>
        <taxon>Rickettsiales</taxon>
        <taxon>Rickettsiaceae</taxon>
        <taxon>Rickettsieae</taxon>
        <taxon>Candidatus Tisiphia</taxon>
    </lineage>
</organism>
<name>A0AAT9G9E0_9RICK</name>
<sequence length="225" mass="25400">MTIKEFFTRYSELNVEDLKNLLVDRVKGLNINPAGSKEKLIHNIIKTPEKSIDPKGSLEKAGVIIDIMEKVVLQHAGDFLKGAHVMVEDNGDMYDTLKDLGLVKERISSHHRGNKAEPDALVQAGEIFREFLVGKTKDGKTWFQLEAHSIGGLSNFIKHMIDYVTYILTGKNVGQYGLSEHVDSKPITLKTKEVKEKTQKKTPTTTAKFVQRIGDEKRKTQLIER</sequence>
<protein>
    <recommendedName>
        <fullName evidence="2">SAP domain-containing protein</fullName>
    </recommendedName>
</protein>
<evidence type="ECO:0008006" key="2">
    <source>
        <dbReference type="Google" id="ProtNLM"/>
    </source>
</evidence>
<reference evidence="1" key="1">
    <citation type="submission" date="2024-01" db="EMBL/GenBank/DDBJ databases">
        <title>Sequencing the genomes of a sandfly, Sergentomyia squamirostris, and its two endosymbionts.</title>
        <authorList>
            <person name="Itokawa K."/>
            <person name="Sanjoba C."/>
        </authorList>
    </citation>
    <scope>NUCLEOTIDE SEQUENCE</scope>
    <source>
        <strain evidence="1">RiSSQ</strain>
    </source>
</reference>
<proteinExistence type="predicted"/>
<dbReference type="AlphaFoldDB" id="A0AAT9G9E0"/>
<gene>
    <name evidence="1" type="ORF">DMENIID0002_11040</name>
</gene>
<dbReference type="EMBL" id="AP029170">
    <property type="protein sequence ID" value="BFD46458.1"/>
    <property type="molecule type" value="Genomic_DNA"/>
</dbReference>
<accession>A0AAT9G9E0</accession>
<evidence type="ECO:0000313" key="1">
    <source>
        <dbReference type="EMBL" id="BFD46458.1"/>
    </source>
</evidence>